<dbReference type="InterPro" id="IPR025380">
    <property type="entry name" value="DUF4369"/>
</dbReference>
<sequence>MKQIIVVFIVLLFFSCGNEKTHDFTLKGQVKGLKKGTVYLQRQNDNMDMETIDSLELNGSSIFELHTELPEPEMLFLKLDKNDNDEGTVVFFADKGITEINSTLKNFNYDAKIKGSKQQETLEEYLLMMSKFSNKNLELIQESLEASKANDTTVSFEDNYNKLIKRKYLYTINFAVNHPDSEVSPYLAISEIPNTSVKFLEEIYKALTDDVKASKYGLQLKESIDERNNL</sequence>
<dbReference type="Proteomes" id="UP001597548">
    <property type="component" value="Unassembled WGS sequence"/>
</dbReference>
<evidence type="ECO:0000313" key="3">
    <source>
        <dbReference type="Proteomes" id="UP001597548"/>
    </source>
</evidence>
<keyword evidence="3" id="KW-1185">Reference proteome</keyword>
<comment type="caution">
    <text evidence="2">The sequence shown here is derived from an EMBL/GenBank/DDBJ whole genome shotgun (WGS) entry which is preliminary data.</text>
</comment>
<feature type="domain" description="DUF4369" evidence="1">
    <location>
        <begin position="24"/>
        <end position="121"/>
    </location>
</feature>
<dbReference type="PROSITE" id="PS51257">
    <property type="entry name" value="PROKAR_LIPOPROTEIN"/>
    <property type="match status" value="1"/>
</dbReference>
<gene>
    <name evidence="2" type="ORF">ACFS29_07395</name>
</gene>
<evidence type="ECO:0000259" key="1">
    <source>
        <dbReference type="Pfam" id="PF14289"/>
    </source>
</evidence>
<dbReference type="Pfam" id="PF14289">
    <property type="entry name" value="DUF4369"/>
    <property type="match status" value="1"/>
</dbReference>
<proteinExistence type="predicted"/>
<protein>
    <submittedName>
        <fullName evidence="2">DUF4369 domain-containing protein</fullName>
    </submittedName>
</protein>
<accession>A0ABW5ZSM2</accession>
<reference evidence="3" key="1">
    <citation type="journal article" date="2019" name="Int. J. Syst. Evol. Microbiol.">
        <title>The Global Catalogue of Microorganisms (GCM) 10K type strain sequencing project: providing services to taxonomists for standard genome sequencing and annotation.</title>
        <authorList>
            <consortium name="The Broad Institute Genomics Platform"/>
            <consortium name="The Broad Institute Genome Sequencing Center for Infectious Disease"/>
            <person name="Wu L."/>
            <person name="Ma J."/>
        </authorList>
    </citation>
    <scope>NUCLEOTIDE SEQUENCE [LARGE SCALE GENOMIC DNA]</scope>
    <source>
        <strain evidence="3">KCTC 32514</strain>
    </source>
</reference>
<dbReference type="RefSeq" id="WP_194509866.1">
    <property type="nucleotide sequence ID" value="NZ_JADILU010000011.1"/>
</dbReference>
<name>A0ABW5ZSM2_9FLAO</name>
<dbReference type="EMBL" id="JBHUOS010000005">
    <property type="protein sequence ID" value="MFD2915455.1"/>
    <property type="molecule type" value="Genomic_DNA"/>
</dbReference>
<organism evidence="2 3">
    <name type="scientific">Psychroserpens luteus</name>
    <dbReference type="NCBI Taxonomy" id="1434066"/>
    <lineage>
        <taxon>Bacteria</taxon>
        <taxon>Pseudomonadati</taxon>
        <taxon>Bacteroidota</taxon>
        <taxon>Flavobacteriia</taxon>
        <taxon>Flavobacteriales</taxon>
        <taxon>Flavobacteriaceae</taxon>
        <taxon>Psychroserpens</taxon>
    </lineage>
</organism>
<evidence type="ECO:0000313" key="2">
    <source>
        <dbReference type="EMBL" id="MFD2915455.1"/>
    </source>
</evidence>